<keyword evidence="1" id="KW-1133">Transmembrane helix</keyword>
<organism evidence="3 4">
    <name type="scientific">Dreissena polymorpha</name>
    <name type="common">Zebra mussel</name>
    <name type="synonym">Mytilus polymorpha</name>
    <dbReference type="NCBI Taxonomy" id="45954"/>
    <lineage>
        <taxon>Eukaryota</taxon>
        <taxon>Metazoa</taxon>
        <taxon>Spiralia</taxon>
        <taxon>Lophotrochozoa</taxon>
        <taxon>Mollusca</taxon>
        <taxon>Bivalvia</taxon>
        <taxon>Autobranchia</taxon>
        <taxon>Heteroconchia</taxon>
        <taxon>Euheterodonta</taxon>
        <taxon>Imparidentia</taxon>
        <taxon>Neoheterodontei</taxon>
        <taxon>Myida</taxon>
        <taxon>Dreissenoidea</taxon>
        <taxon>Dreissenidae</taxon>
        <taxon>Dreissena</taxon>
    </lineage>
</organism>
<dbReference type="PROSITE" id="PS50076">
    <property type="entry name" value="DNAJ_2"/>
    <property type="match status" value="1"/>
</dbReference>
<dbReference type="Gene3D" id="1.10.287.110">
    <property type="entry name" value="DnaJ domain"/>
    <property type="match status" value="1"/>
</dbReference>
<evidence type="ECO:0000313" key="3">
    <source>
        <dbReference type="EMBL" id="KAH3853318.1"/>
    </source>
</evidence>
<dbReference type="CDD" id="cd06257">
    <property type="entry name" value="DnaJ"/>
    <property type="match status" value="1"/>
</dbReference>
<keyword evidence="1" id="KW-0472">Membrane</keyword>
<dbReference type="InterPro" id="IPR036869">
    <property type="entry name" value="J_dom_sf"/>
</dbReference>
<proteinExistence type="predicted"/>
<evidence type="ECO:0000259" key="2">
    <source>
        <dbReference type="PROSITE" id="PS50076"/>
    </source>
</evidence>
<dbReference type="OrthoDB" id="552049at2759"/>
<dbReference type="EMBL" id="JAIWYP010000003">
    <property type="protein sequence ID" value="KAH3853318.1"/>
    <property type="molecule type" value="Genomic_DNA"/>
</dbReference>
<dbReference type="Pfam" id="PF00226">
    <property type="entry name" value="DnaJ"/>
    <property type="match status" value="1"/>
</dbReference>
<evidence type="ECO:0000256" key="1">
    <source>
        <dbReference type="SAM" id="Phobius"/>
    </source>
</evidence>
<name>A0A9D4R3Y9_DREPO</name>
<feature type="domain" description="J" evidence="2">
    <location>
        <begin position="35"/>
        <end position="99"/>
    </location>
</feature>
<reference evidence="3" key="1">
    <citation type="journal article" date="2019" name="bioRxiv">
        <title>The Genome of the Zebra Mussel, Dreissena polymorpha: A Resource for Invasive Species Research.</title>
        <authorList>
            <person name="McCartney M.A."/>
            <person name="Auch B."/>
            <person name="Kono T."/>
            <person name="Mallez S."/>
            <person name="Zhang Y."/>
            <person name="Obille A."/>
            <person name="Becker A."/>
            <person name="Abrahante J.E."/>
            <person name="Garbe J."/>
            <person name="Badalamenti J.P."/>
            <person name="Herman A."/>
            <person name="Mangelson H."/>
            <person name="Liachko I."/>
            <person name="Sullivan S."/>
            <person name="Sone E.D."/>
            <person name="Koren S."/>
            <person name="Silverstein K.A.T."/>
            <person name="Beckman K.B."/>
            <person name="Gohl D.M."/>
        </authorList>
    </citation>
    <scope>NUCLEOTIDE SEQUENCE</scope>
    <source>
        <strain evidence="3">Duluth1</strain>
        <tissue evidence="3">Whole animal</tissue>
    </source>
</reference>
<dbReference type="PANTHER" id="PTHR44825:SF1">
    <property type="entry name" value="DNAJ HOMOLOG SUBFAMILY C MEMBER 4"/>
    <property type="match status" value="1"/>
</dbReference>
<dbReference type="InterPro" id="IPR001623">
    <property type="entry name" value="DnaJ_domain"/>
</dbReference>
<keyword evidence="4" id="KW-1185">Reference proteome</keyword>
<evidence type="ECO:0000313" key="4">
    <source>
        <dbReference type="Proteomes" id="UP000828390"/>
    </source>
</evidence>
<dbReference type="AlphaFoldDB" id="A0A9D4R3Y9"/>
<keyword evidence="1" id="KW-0812">Transmembrane</keyword>
<dbReference type="SUPFAM" id="SSF46565">
    <property type="entry name" value="Chaperone J-domain"/>
    <property type="match status" value="1"/>
</dbReference>
<accession>A0A9D4R3Y9</accession>
<protein>
    <recommendedName>
        <fullName evidence="2">J domain-containing protein</fullName>
    </recommendedName>
</protein>
<reference evidence="3" key="2">
    <citation type="submission" date="2020-11" db="EMBL/GenBank/DDBJ databases">
        <authorList>
            <person name="McCartney M.A."/>
            <person name="Auch B."/>
            <person name="Kono T."/>
            <person name="Mallez S."/>
            <person name="Becker A."/>
            <person name="Gohl D.M."/>
            <person name="Silverstein K.A.T."/>
            <person name="Koren S."/>
            <person name="Bechman K.B."/>
            <person name="Herman A."/>
            <person name="Abrahante J.E."/>
            <person name="Garbe J."/>
        </authorList>
    </citation>
    <scope>NUCLEOTIDE SEQUENCE</scope>
    <source>
        <strain evidence="3">Duluth1</strain>
        <tissue evidence="3">Whole animal</tissue>
    </source>
</reference>
<comment type="caution">
    <text evidence="3">The sequence shown here is derived from an EMBL/GenBank/DDBJ whole genome shotgun (WGS) entry which is preliminary data.</text>
</comment>
<dbReference type="SMART" id="SM00271">
    <property type="entry name" value="DnaJ"/>
    <property type="match status" value="1"/>
</dbReference>
<dbReference type="PRINTS" id="PR00625">
    <property type="entry name" value="JDOMAIN"/>
</dbReference>
<gene>
    <name evidence="3" type="ORF">DPMN_095840</name>
</gene>
<feature type="transmembrane region" description="Helical" evidence="1">
    <location>
        <begin position="179"/>
        <end position="201"/>
    </location>
</feature>
<dbReference type="Proteomes" id="UP000828390">
    <property type="component" value="Unassembled WGS sequence"/>
</dbReference>
<sequence>MLIPHIKQSLRFCRVLQLQQPAFQWNLLRFSSSKTHYEILGVDKNVTPKDLKTAYLKLCKKYHPDSNPSKEAQEMFVLVNKAYDVLSKAESREQYDQWLKGPKRKDFFSEAANETKTAGKKSPFPDTSQDYYLHPTFYKEGSKLRQEAESVWNYHLKMEQGRQNMKEMMSIKPGEGKEIAKTVAVIVLVGIAISLLFSLFFKPSRETRPLPEREEYAKNLEKRMKLAEEALAKKDK</sequence>
<dbReference type="InterPro" id="IPR052763">
    <property type="entry name" value="DnaJ_C4"/>
</dbReference>
<dbReference type="PANTHER" id="PTHR44825">
    <property type="match status" value="1"/>
</dbReference>